<dbReference type="GO" id="GO:0006811">
    <property type="term" value="P:monoatomic ion transport"/>
    <property type="evidence" value="ECO:0007669"/>
    <property type="project" value="UniProtKB-KW"/>
</dbReference>
<evidence type="ECO:0000256" key="4">
    <source>
        <dbReference type="ARBA" id="ARBA00022692"/>
    </source>
</evidence>
<feature type="compositionally biased region" description="Low complexity" evidence="9">
    <location>
        <begin position="24"/>
        <end position="33"/>
    </location>
</feature>
<keyword evidence="8" id="KW-0813">Transport</keyword>
<feature type="region of interest" description="Disordered" evidence="9">
    <location>
        <begin position="12"/>
        <end position="39"/>
    </location>
</feature>
<feature type="transmembrane region" description="Helical" evidence="8">
    <location>
        <begin position="188"/>
        <end position="211"/>
    </location>
</feature>
<feature type="transmembrane region" description="Helical" evidence="8">
    <location>
        <begin position="275"/>
        <end position="301"/>
    </location>
</feature>
<dbReference type="InterPro" id="IPR004156">
    <property type="entry name" value="OATP"/>
</dbReference>
<feature type="transmembrane region" description="Helical" evidence="8">
    <location>
        <begin position="343"/>
        <end position="363"/>
    </location>
</feature>
<dbReference type="Pfam" id="PF07648">
    <property type="entry name" value="Kazal_2"/>
    <property type="match status" value="1"/>
</dbReference>
<keyword evidence="13" id="KW-1185">Reference proteome</keyword>
<evidence type="ECO:0000256" key="3">
    <source>
        <dbReference type="ARBA" id="ARBA00022475"/>
    </source>
</evidence>
<feature type="transmembrane region" description="Helical" evidence="8">
    <location>
        <begin position="66"/>
        <end position="94"/>
    </location>
</feature>
<dbReference type="Gene3D" id="1.20.1250.20">
    <property type="entry name" value="MFS general substrate transporter like domains"/>
    <property type="match status" value="2"/>
</dbReference>
<dbReference type="GO" id="GO:0005886">
    <property type="term" value="C:plasma membrane"/>
    <property type="evidence" value="ECO:0007669"/>
    <property type="project" value="UniProtKB-SubCell"/>
</dbReference>
<organism evidence="12 13">
    <name type="scientific">Clytia hemisphaerica</name>
    <dbReference type="NCBI Taxonomy" id="252671"/>
    <lineage>
        <taxon>Eukaryota</taxon>
        <taxon>Metazoa</taxon>
        <taxon>Cnidaria</taxon>
        <taxon>Hydrozoa</taxon>
        <taxon>Hydroidolina</taxon>
        <taxon>Leptothecata</taxon>
        <taxon>Obeliida</taxon>
        <taxon>Clytiidae</taxon>
        <taxon>Clytia</taxon>
    </lineage>
</organism>
<keyword evidence="6 8" id="KW-0472">Membrane</keyword>
<feature type="transmembrane region" description="Helical" evidence="8">
    <location>
        <begin position="621"/>
        <end position="642"/>
    </location>
</feature>
<keyword evidence="5 8" id="KW-1133">Transmembrane helix</keyword>
<dbReference type="InterPro" id="IPR036259">
    <property type="entry name" value="MFS_trans_sf"/>
</dbReference>
<dbReference type="EnsemblMetazoa" id="CLYHEMT022552.2">
    <property type="protein sequence ID" value="CLYHEMP022552.2"/>
    <property type="gene ID" value="CLYHEMG022552"/>
</dbReference>
<sequence>MENPTFTFEEVNVGNKNKDAESGNNNENIDNNNSQTPYIGHKKEKDPRYGWYQFTPKFLRFLNKPFWFLVFLSLAGAAQGLVVTGVTFTILTSIEKQYGFSSSHVGLFGTLYDAGFGILCLFVGFIGHRHKPRWIGIGMIVMALGAVLLSVPKYIIGGYHAGIERDADFCQYSKDSNYTPECGGSSPWYYTLIFLAGNAIMGMGATPLYVLGPAHIDEITKRGQNGLYNGVWATAAALGPAIGFIIGLPILNTWVDVDEPVNFTLKPEDRNWVGAWWMGYLIGAFILFLPAIPMLGFPHVFPNAQQIKEEKRKNEDDIIEHEQPAKHTLKTVWPAVKSLLKNIPFLCICLASACESLTVGGFSTFFAKLVETQFNFTSGNSSLYTGAIIIPGAAGGMLAGGIILYRYKWNCKKILRVTTIMEFCAVVCVFSMFIGCSGRDVVGGNVPYRNTSTISLQSGCNEYCQCSTRYYKPVCSVADQQTYYSPCHAGCSNENSIDLNGEKYFKDCLCLGTGAENLVKNGRCTPECDLFPLFFVGAFLMMFFTFLNNVPMLVAIFRVVPEGQGSFAMGFQQIFVRFLGFIPAPTLFGSLIDKSCKLWHEDECTDSKTSCLEYENEDFRYYLFILGAVTKVLTFIFLFAAYKTYTLPPNKRDDSVRHPRTNQITVTER</sequence>
<reference evidence="12" key="1">
    <citation type="submission" date="2021-01" db="UniProtKB">
        <authorList>
            <consortium name="EnsemblMetazoa"/>
        </authorList>
    </citation>
    <scope>IDENTIFICATION</scope>
</reference>
<evidence type="ECO:0000256" key="7">
    <source>
        <dbReference type="ARBA" id="ARBA00023157"/>
    </source>
</evidence>
<feature type="domain" description="Kazal-like" evidence="11">
    <location>
        <begin position="454"/>
        <end position="509"/>
    </location>
</feature>
<feature type="transmembrane region" description="Helical" evidence="8">
    <location>
        <begin position="231"/>
        <end position="255"/>
    </location>
</feature>
<dbReference type="InterPro" id="IPR020846">
    <property type="entry name" value="MFS_dom"/>
</dbReference>
<feature type="domain" description="Major facilitator superfamily (MFS) profile" evidence="10">
    <location>
        <begin position="68"/>
        <end position="646"/>
    </location>
</feature>
<dbReference type="InterPro" id="IPR002350">
    <property type="entry name" value="Kazal_dom"/>
</dbReference>
<dbReference type="GeneID" id="136798281"/>
<feature type="transmembrane region" description="Helical" evidence="8">
    <location>
        <begin position="574"/>
        <end position="592"/>
    </location>
</feature>
<feature type="transmembrane region" description="Helical" evidence="8">
    <location>
        <begin position="383"/>
        <end position="405"/>
    </location>
</feature>
<proteinExistence type="inferred from homology"/>
<feature type="transmembrane region" description="Helical" evidence="8">
    <location>
        <begin position="530"/>
        <end position="554"/>
    </location>
</feature>
<evidence type="ECO:0000256" key="2">
    <source>
        <dbReference type="ARBA" id="ARBA00009657"/>
    </source>
</evidence>
<dbReference type="Proteomes" id="UP000594262">
    <property type="component" value="Unplaced"/>
</dbReference>
<comment type="subcellular location">
    <subcellularLocation>
        <location evidence="1 8">Cell membrane</location>
        <topology evidence="1 8">Multi-pass membrane protein</topology>
    </subcellularLocation>
</comment>
<evidence type="ECO:0000256" key="5">
    <source>
        <dbReference type="ARBA" id="ARBA00022989"/>
    </source>
</evidence>
<dbReference type="NCBIfam" id="TIGR00805">
    <property type="entry name" value="oat"/>
    <property type="match status" value="1"/>
</dbReference>
<feature type="transmembrane region" description="Helical" evidence="8">
    <location>
        <begin position="417"/>
        <end position="435"/>
    </location>
</feature>
<keyword evidence="4 8" id="KW-0812">Transmembrane</keyword>
<evidence type="ECO:0000313" key="12">
    <source>
        <dbReference type="EnsemblMetazoa" id="CLYHEMP022552.2"/>
    </source>
</evidence>
<protein>
    <recommendedName>
        <fullName evidence="8">Solute carrier organic anion transporter family member</fullName>
    </recommendedName>
</protein>
<dbReference type="GO" id="GO:0022857">
    <property type="term" value="F:transmembrane transporter activity"/>
    <property type="evidence" value="ECO:0007669"/>
    <property type="project" value="InterPro"/>
</dbReference>
<name>A0A7M5XFC9_9CNID</name>
<dbReference type="PROSITE" id="PS50850">
    <property type="entry name" value="MFS"/>
    <property type="match status" value="1"/>
</dbReference>
<dbReference type="OrthoDB" id="5062115at2759"/>
<dbReference type="PANTHER" id="PTHR11388:SF100">
    <property type="entry name" value="SOLUTE CARRIER ORGANIC ANION TRANSPORTER FAMILY MEMBER 4A1"/>
    <property type="match status" value="1"/>
</dbReference>
<accession>A0A7M5XFC9</accession>
<evidence type="ECO:0000256" key="1">
    <source>
        <dbReference type="ARBA" id="ARBA00004651"/>
    </source>
</evidence>
<evidence type="ECO:0000256" key="6">
    <source>
        <dbReference type="ARBA" id="ARBA00023136"/>
    </source>
</evidence>
<dbReference type="RefSeq" id="XP_066910969.1">
    <property type="nucleotide sequence ID" value="XM_067054868.1"/>
</dbReference>
<evidence type="ECO:0000313" key="13">
    <source>
        <dbReference type="Proteomes" id="UP000594262"/>
    </source>
</evidence>
<evidence type="ECO:0000256" key="8">
    <source>
        <dbReference type="RuleBase" id="RU362056"/>
    </source>
</evidence>
<dbReference type="AlphaFoldDB" id="A0A7M5XFC9"/>
<dbReference type="SUPFAM" id="SSF103473">
    <property type="entry name" value="MFS general substrate transporter"/>
    <property type="match status" value="1"/>
</dbReference>
<feature type="transmembrane region" description="Helical" evidence="8">
    <location>
        <begin position="134"/>
        <end position="156"/>
    </location>
</feature>
<keyword evidence="8" id="KW-0406">Ion transport</keyword>
<dbReference type="PROSITE" id="PS51465">
    <property type="entry name" value="KAZAL_2"/>
    <property type="match status" value="1"/>
</dbReference>
<keyword evidence="7" id="KW-1015">Disulfide bond</keyword>
<keyword evidence="3" id="KW-1003">Cell membrane</keyword>
<evidence type="ECO:0000259" key="11">
    <source>
        <dbReference type="PROSITE" id="PS51465"/>
    </source>
</evidence>
<dbReference type="Pfam" id="PF03137">
    <property type="entry name" value="OATP"/>
    <property type="match status" value="1"/>
</dbReference>
<dbReference type="PANTHER" id="PTHR11388">
    <property type="entry name" value="ORGANIC ANION TRANSPORTER"/>
    <property type="match status" value="1"/>
</dbReference>
<feature type="transmembrane region" description="Helical" evidence="8">
    <location>
        <begin position="106"/>
        <end position="127"/>
    </location>
</feature>
<comment type="similarity">
    <text evidence="2 8">Belongs to the organo anion transporter (TC 2.A.60) family.</text>
</comment>
<evidence type="ECO:0000256" key="9">
    <source>
        <dbReference type="SAM" id="MobiDB-lite"/>
    </source>
</evidence>
<evidence type="ECO:0000259" key="10">
    <source>
        <dbReference type="PROSITE" id="PS50850"/>
    </source>
</evidence>